<feature type="region of interest" description="Disordered" evidence="1">
    <location>
        <begin position="115"/>
        <end position="143"/>
    </location>
</feature>
<reference evidence="3 4" key="1">
    <citation type="journal article" date="2011" name="Int. J. Syst. Evol. Microbiol.">
        <title>Relationship of Bacillus amyloliquefaciens clades associated with strains DSM 7T and FZB42T: a proposal for Bacillus amyloliquefaciens subsp. amyloliquefaciens subsp. nov. and Bacillus amyloliquefaciens subsp. plantarum subsp. nov. based on complete genome sequence comparisons.</title>
        <authorList>
            <person name="Borriss R."/>
            <person name="Chen X.H."/>
            <person name="Rueckert C."/>
            <person name="Blom J."/>
            <person name="Becker A."/>
            <person name="Baumgarth B."/>
            <person name="Fan B."/>
            <person name="Pukall R."/>
            <person name="Schumann P."/>
            <person name="Sproer C."/>
            <person name="Junge H."/>
            <person name="Vater J."/>
            <person name="Puhler A."/>
            <person name="Klenk H.P."/>
        </authorList>
    </citation>
    <scope>NUCLEOTIDE SEQUENCE [LARGE SCALE GENOMIC DNA]</scope>
    <source>
        <strain evidence="4">DSM 7</strain>
    </source>
</reference>
<dbReference type="InterPro" id="IPR024978">
    <property type="entry name" value="Homeodomain_phBC6A51-type"/>
</dbReference>
<evidence type="ECO:0000256" key="1">
    <source>
        <dbReference type="SAM" id="MobiDB-lite"/>
    </source>
</evidence>
<feature type="domain" description="Homeodomain phBC6A51-type" evidence="2">
    <location>
        <begin position="8"/>
        <end position="132"/>
    </location>
</feature>
<name>A0A9P1JFP4_BACAS</name>
<reference evidence="4" key="2">
    <citation type="journal article" date="2011" name="J. Biotechnol.">
        <title>Genome sequence of B. amyloliquefaciens type strain DSM7(T) reveals differences to plant-associated B. amyloliquefaciens FZB42.</title>
        <authorList>
            <person name="Ruckert C."/>
            <person name="Blom J."/>
            <person name="Chen X."/>
            <person name="Reva O."/>
            <person name="Borriss R."/>
        </authorList>
    </citation>
    <scope>NUCLEOTIDE SEQUENCE [LARGE SCALE GENOMIC DNA]</scope>
    <source>
        <strain evidence="4">DSM 7</strain>
    </source>
</reference>
<keyword evidence="4" id="KW-1185">Reference proteome</keyword>
<protein>
    <submittedName>
        <fullName evidence="3">Phage protein</fullName>
    </submittedName>
</protein>
<evidence type="ECO:0000313" key="3">
    <source>
        <dbReference type="EMBL" id="CBI42065.1"/>
    </source>
</evidence>
<dbReference type="AlphaFoldDB" id="A0A9P1JFP4"/>
<gene>
    <name evidence="3" type="ordered locus">BAMF_0939</name>
</gene>
<dbReference type="Proteomes" id="UP000006562">
    <property type="component" value="Chromosome"/>
</dbReference>
<feature type="compositionally biased region" description="Acidic residues" evidence="1">
    <location>
        <begin position="128"/>
        <end position="143"/>
    </location>
</feature>
<dbReference type="Gene3D" id="1.10.10.60">
    <property type="entry name" value="Homeodomain-like"/>
    <property type="match status" value="1"/>
</dbReference>
<dbReference type="InterPro" id="IPR009057">
    <property type="entry name" value="Homeodomain-like_sf"/>
</dbReference>
<evidence type="ECO:0000313" key="4">
    <source>
        <dbReference type="Proteomes" id="UP000006562"/>
    </source>
</evidence>
<dbReference type="EMBL" id="FN597644">
    <property type="protein sequence ID" value="CBI42065.1"/>
    <property type="molecule type" value="Genomic_DNA"/>
</dbReference>
<organism evidence="3 4">
    <name type="scientific">Bacillus amyloliquefaciens (strain ATCC 23350 / DSM 7 / BCRC 11601 / CCUG 28519 / NBRC 15535 / NRRL B-14393 / F)</name>
    <dbReference type="NCBI Taxonomy" id="692420"/>
    <lineage>
        <taxon>Bacteria</taxon>
        <taxon>Bacillati</taxon>
        <taxon>Bacillota</taxon>
        <taxon>Bacilli</taxon>
        <taxon>Bacillales</taxon>
        <taxon>Bacillaceae</taxon>
        <taxon>Bacillus</taxon>
        <taxon>Bacillus amyloliquefaciens group</taxon>
    </lineage>
</organism>
<dbReference type="Pfam" id="PF13022">
    <property type="entry name" value="HTH_Tnp_1_2"/>
    <property type="match status" value="1"/>
</dbReference>
<sequence length="143" mass="16392">MSRMKELEAKLTLQQRKAAQVVASNEVTPEDGNKRSQDALAEEIGVSRMTLYRWRFQNPIFIEYMNLLADDMLSGHRSEVYGQLLKLIKGPQPSVKAIDLFMRRHGLLTDRQITTNETDDGARSNEDIEKEIEDLPDIIGEEE</sequence>
<dbReference type="RefSeq" id="WP_013351560.1">
    <property type="nucleotide sequence ID" value="NC_014551.1"/>
</dbReference>
<accession>A0A9P1JFP4</accession>
<dbReference type="SUPFAM" id="SSF46689">
    <property type="entry name" value="Homeodomain-like"/>
    <property type="match status" value="1"/>
</dbReference>
<dbReference type="KEGG" id="bao:BAMF_0939"/>
<proteinExistence type="predicted"/>
<evidence type="ECO:0000259" key="2">
    <source>
        <dbReference type="Pfam" id="PF13022"/>
    </source>
</evidence>